<dbReference type="Proteomes" id="UP000240728">
    <property type="component" value="Unassembled WGS sequence"/>
</dbReference>
<evidence type="ECO:0000259" key="5">
    <source>
        <dbReference type="Pfam" id="PF01420"/>
    </source>
</evidence>
<sequence length="377" mass="42725">MKVEYIPVTECFDIKTGKLNSNAAVEGGEYPFFTCSKEASSIDKYAFDQEALLLAGNNAQGQYDVKYYHGKFNAYQRTYVLSLKSENFSYQYFKYALQAQLELLKASSKGTNTKYITMEILGRVLLPVPCASEQKRIAAILDKADAICQKRKQAIDLADEFLRSVFLDMFGDPVKNPKGWVQVPLSTLSEKILNGTTPKGGSNVYVEKGIAFLRSQNVWKRRIDLDDIVCLDDEIHAKMSKSSLKNKDILITKTGRINTENSSLGRAAIYYGKDGEANINGHVYLVRLKPDNLHEFIEFILTTVEYRDHIRSVCVGGIDKRQLNKNHIEDFPIIRPPSSEQQLFVKILHQSQKVLDSYKEQLVEAQNNFSALTQKAF</sequence>
<dbReference type="SUPFAM" id="SSF116734">
    <property type="entry name" value="DNA methylase specificity domain"/>
    <property type="match status" value="2"/>
</dbReference>
<keyword evidence="6" id="KW-0255">Endonuclease</keyword>
<evidence type="ECO:0000256" key="2">
    <source>
        <dbReference type="ARBA" id="ARBA00022747"/>
    </source>
</evidence>
<feature type="domain" description="Type I restriction modification DNA specificity" evidence="5">
    <location>
        <begin position="4"/>
        <end position="155"/>
    </location>
</feature>
<keyword evidence="7" id="KW-1185">Reference proteome</keyword>
<dbReference type="GO" id="GO:0004519">
    <property type="term" value="F:endonuclease activity"/>
    <property type="evidence" value="ECO:0007669"/>
    <property type="project" value="UniProtKB-KW"/>
</dbReference>
<dbReference type="InterPro" id="IPR000055">
    <property type="entry name" value="Restrct_endonuc_typeI_TRD"/>
</dbReference>
<accession>A0AAX0YWK5</accession>
<dbReference type="InterPro" id="IPR052021">
    <property type="entry name" value="Type-I_RS_S_subunit"/>
</dbReference>
<reference evidence="6 7" key="1">
    <citation type="submission" date="2018-01" db="EMBL/GenBank/DDBJ databases">
        <title>Whole genome sequencing of Histamine producing bacteria.</title>
        <authorList>
            <person name="Butler K."/>
        </authorList>
    </citation>
    <scope>NUCLEOTIDE SEQUENCE [LARGE SCALE GENOMIC DNA]</scope>
    <source>
        <strain evidence="6 7">A1-4</strain>
    </source>
</reference>
<dbReference type="InterPro" id="IPR044946">
    <property type="entry name" value="Restrct_endonuc_typeI_TRD_sf"/>
</dbReference>
<proteinExistence type="inferred from homology"/>
<organism evidence="6 7">
    <name type="scientific">Photobacterium kishitanii</name>
    <dbReference type="NCBI Taxonomy" id="318456"/>
    <lineage>
        <taxon>Bacteria</taxon>
        <taxon>Pseudomonadati</taxon>
        <taxon>Pseudomonadota</taxon>
        <taxon>Gammaproteobacteria</taxon>
        <taxon>Vibrionales</taxon>
        <taxon>Vibrionaceae</taxon>
        <taxon>Photobacterium</taxon>
    </lineage>
</organism>
<dbReference type="Pfam" id="PF01420">
    <property type="entry name" value="Methylase_S"/>
    <property type="match status" value="2"/>
</dbReference>
<comment type="similarity">
    <text evidence="1">Belongs to the type-I restriction system S methylase family.</text>
</comment>
<gene>
    <name evidence="6" type="ORF">C0W53_07650</name>
</gene>
<evidence type="ECO:0000313" key="7">
    <source>
        <dbReference type="Proteomes" id="UP000240728"/>
    </source>
</evidence>
<protein>
    <submittedName>
        <fullName evidence="6">Restriction endonuclease subunit S</fullName>
    </submittedName>
</protein>
<keyword evidence="4" id="KW-0175">Coiled coil</keyword>
<dbReference type="PANTHER" id="PTHR30408">
    <property type="entry name" value="TYPE-1 RESTRICTION ENZYME ECOKI SPECIFICITY PROTEIN"/>
    <property type="match status" value="1"/>
</dbReference>
<evidence type="ECO:0000313" key="6">
    <source>
        <dbReference type="EMBL" id="PSX45882.1"/>
    </source>
</evidence>
<dbReference type="GO" id="GO:0003677">
    <property type="term" value="F:DNA binding"/>
    <property type="evidence" value="ECO:0007669"/>
    <property type="project" value="UniProtKB-KW"/>
</dbReference>
<keyword evidence="3" id="KW-0238">DNA-binding</keyword>
<dbReference type="GO" id="GO:0009307">
    <property type="term" value="P:DNA restriction-modification system"/>
    <property type="evidence" value="ECO:0007669"/>
    <property type="project" value="UniProtKB-KW"/>
</dbReference>
<dbReference type="RefSeq" id="WP_080888933.1">
    <property type="nucleotide sequence ID" value="NZ_JZTB01000027.1"/>
</dbReference>
<evidence type="ECO:0000256" key="1">
    <source>
        <dbReference type="ARBA" id="ARBA00010923"/>
    </source>
</evidence>
<evidence type="ECO:0000256" key="4">
    <source>
        <dbReference type="SAM" id="Coils"/>
    </source>
</evidence>
<keyword evidence="2" id="KW-0680">Restriction system</keyword>
<evidence type="ECO:0000256" key="3">
    <source>
        <dbReference type="ARBA" id="ARBA00023125"/>
    </source>
</evidence>
<dbReference type="PANTHER" id="PTHR30408:SF12">
    <property type="entry name" value="TYPE I RESTRICTION ENZYME MJAVIII SPECIFICITY SUBUNIT"/>
    <property type="match status" value="1"/>
</dbReference>
<dbReference type="Gene3D" id="3.90.220.20">
    <property type="entry name" value="DNA methylase specificity domains"/>
    <property type="match status" value="2"/>
</dbReference>
<dbReference type="AlphaFoldDB" id="A0AAX0YWK5"/>
<keyword evidence="6" id="KW-0378">Hydrolase</keyword>
<feature type="domain" description="Type I restriction modification DNA specificity" evidence="5">
    <location>
        <begin position="177"/>
        <end position="355"/>
    </location>
</feature>
<comment type="caution">
    <text evidence="6">The sequence shown here is derived from an EMBL/GenBank/DDBJ whole genome shotgun (WGS) entry which is preliminary data.</text>
</comment>
<dbReference type="EMBL" id="PYOZ01000003">
    <property type="protein sequence ID" value="PSX45882.1"/>
    <property type="molecule type" value="Genomic_DNA"/>
</dbReference>
<name>A0AAX0YWK5_9GAMM</name>
<keyword evidence="6" id="KW-0540">Nuclease</keyword>
<feature type="coiled-coil region" evidence="4">
    <location>
        <begin position="348"/>
        <end position="375"/>
    </location>
</feature>